<evidence type="ECO:0000313" key="3">
    <source>
        <dbReference type="EMBL" id="QKW48146.1"/>
    </source>
</evidence>
<dbReference type="EMBL" id="CP054928">
    <property type="protein sequence ID" value="QKW48146.1"/>
    <property type="molecule type" value="Genomic_DNA"/>
</dbReference>
<sequence>MSTAEELSENTQVEELTDDSTPLPGGGTADFVRYADYEERRDKQLTRRKLAFGLLQLVALLAIVPTLALTFKHWTKFTSEDFRELGLIFTPVVALASAAFGFFFASDSQRQP</sequence>
<evidence type="ECO:0000313" key="4">
    <source>
        <dbReference type="Proteomes" id="UP000509345"/>
    </source>
</evidence>
<feature type="region of interest" description="Disordered" evidence="1">
    <location>
        <begin position="1"/>
        <end position="26"/>
    </location>
</feature>
<keyword evidence="3" id="KW-0614">Plasmid</keyword>
<evidence type="ECO:0000256" key="1">
    <source>
        <dbReference type="SAM" id="MobiDB-lite"/>
    </source>
</evidence>
<protein>
    <submittedName>
        <fullName evidence="3">Uncharacterized protein</fullName>
    </submittedName>
</protein>
<accession>A0A7H8N181</accession>
<proteinExistence type="predicted"/>
<geneLocation type="plasmid" evidence="3 4">
    <name>unnamed2</name>
</geneLocation>
<feature type="transmembrane region" description="Helical" evidence="2">
    <location>
        <begin position="86"/>
        <end position="105"/>
    </location>
</feature>
<dbReference type="GeneID" id="87636867"/>
<keyword evidence="2" id="KW-0472">Membrane</keyword>
<name>A0A7H8N181_STRMI</name>
<feature type="compositionally biased region" description="Polar residues" evidence="1">
    <location>
        <begin position="1"/>
        <end position="14"/>
    </location>
</feature>
<dbReference type="RefSeq" id="WP_176145989.1">
    <property type="nucleotide sequence ID" value="NZ_CP054928.1"/>
</dbReference>
<keyword evidence="2" id="KW-0812">Transmembrane</keyword>
<dbReference type="Proteomes" id="UP000509345">
    <property type="component" value="Plasmid unnamed2"/>
</dbReference>
<keyword evidence="2" id="KW-1133">Transmembrane helix</keyword>
<gene>
    <name evidence="3" type="ORF">HUT09_37065</name>
</gene>
<dbReference type="AlphaFoldDB" id="A0A7H8N181"/>
<reference evidence="3 4" key="1">
    <citation type="submission" date="2020-06" db="EMBL/GenBank/DDBJ databases">
        <title>Genome mining for natural products.</title>
        <authorList>
            <person name="Zhang B."/>
            <person name="Shi J."/>
            <person name="Ge H."/>
        </authorList>
    </citation>
    <scope>NUCLEOTIDE SEQUENCE [LARGE SCALE GENOMIC DNA]</scope>
    <source>
        <strain evidence="3 4">NA06532</strain>
        <plasmid evidence="3 4">unnamed2</plasmid>
    </source>
</reference>
<feature type="transmembrane region" description="Helical" evidence="2">
    <location>
        <begin position="50"/>
        <end position="74"/>
    </location>
</feature>
<organism evidence="3 4">
    <name type="scientific">Streptomyces microflavus</name>
    <name type="common">Streptomyces lipmanii</name>
    <dbReference type="NCBI Taxonomy" id="1919"/>
    <lineage>
        <taxon>Bacteria</taxon>
        <taxon>Bacillati</taxon>
        <taxon>Actinomycetota</taxon>
        <taxon>Actinomycetes</taxon>
        <taxon>Kitasatosporales</taxon>
        <taxon>Streptomycetaceae</taxon>
        <taxon>Streptomyces</taxon>
    </lineage>
</organism>
<evidence type="ECO:0000256" key="2">
    <source>
        <dbReference type="SAM" id="Phobius"/>
    </source>
</evidence>